<dbReference type="EMBL" id="GBRH01225834">
    <property type="protein sequence ID" value="JAD72061.1"/>
    <property type="molecule type" value="Transcribed_RNA"/>
</dbReference>
<sequence length="99" mass="11427">MLILLAPAFALQCDNRADLPLECGASSNFWHQTIDDHHHHIGFEHRNGKQARLLPTSSSISVSPIRLQRHSFFLNSERPLKNKRAPPPKYKEQERPQHD</sequence>
<reference evidence="2" key="2">
    <citation type="journal article" date="2015" name="Data Brief">
        <title>Shoot transcriptome of the giant reed, Arundo donax.</title>
        <authorList>
            <person name="Barrero R.A."/>
            <person name="Guerrero F.D."/>
            <person name="Moolhuijzen P."/>
            <person name="Goolsby J.A."/>
            <person name="Tidwell J."/>
            <person name="Bellgard S.E."/>
            <person name="Bellgard M.I."/>
        </authorList>
    </citation>
    <scope>NUCLEOTIDE SEQUENCE</scope>
    <source>
        <tissue evidence="2">Shoot tissue taken approximately 20 cm above the soil surface</tissue>
    </source>
</reference>
<proteinExistence type="predicted"/>
<organism evidence="2">
    <name type="scientific">Arundo donax</name>
    <name type="common">Giant reed</name>
    <name type="synonym">Donax arundinaceus</name>
    <dbReference type="NCBI Taxonomy" id="35708"/>
    <lineage>
        <taxon>Eukaryota</taxon>
        <taxon>Viridiplantae</taxon>
        <taxon>Streptophyta</taxon>
        <taxon>Embryophyta</taxon>
        <taxon>Tracheophyta</taxon>
        <taxon>Spermatophyta</taxon>
        <taxon>Magnoliopsida</taxon>
        <taxon>Liliopsida</taxon>
        <taxon>Poales</taxon>
        <taxon>Poaceae</taxon>
        <taxon>PACMAD clade</taxon>
        <taxon>Arundinoideae</taxon>
        <taxon>Arundineae</taxon>
        <taxon>Arundo</taxon>
    </lineage>
</organism>
<feature type="compositionally biased region" description="Basic and acidic residues" evidence="1">
    <location>
        <begin position="89"/>
        <end position="99"/>
    </location>
</feature>
<evidence type="ECO:0000256" key="1">
    <source>
        <dbReference type="SAM" id="MobiDB-lite"/>
    </source>
</evidence>
<feature type="region of interest" description="Disordered" evidence="1">
    <location>
        <begin position="74"/>
        <end position="99"/>
    </location>
</feature>
<dbReference type="AlphaFoldDB" id="A0A0A9C937"/>
<protein>
    <submittedName>
        <fullName evidence="2">Uncharacterized protein</fullName>
    </submittedName>
</protein>
<name>A0A0A9C937_ARUDO</name>
<reference evidence="2" key="1">
    <citation type="submission" date="2014-09" db="EMBL/GenBank/DDBJ databases">
        <authorList>
            <person name="Magalhaes I.L.F."/>
            <person name="Oliveira U."/>
            <person name="Santos F.R."/>
            <person name="Vidigal T.H.D.A."/>
            <person name="Brescovit A.D."/>
            <person name="Santos A.J."/>
        </authorList>
    </citation>
    <scope>NUCLEOTIDE SEQUENCE</scope>
    <source>
        <tissue evidence="2">Shoot tissue taken approximately 20 cm above the soil surface</tissue>
    </source>
</reference>
<evidence type="ECO:0000313" key="2">
    <source>
        <dbReference type="EMBL" id="JAD72061.1"/>
    </source>
</evidence>
<accession>A0A0A9C937</accession>